<keyword evidence="2" id="KW-1185">Reference proteome</keyword>
<evidence type="ECO:0000313" key="1">
    <source>
        <dbReference type="EMBL" id="PMS22844.1"/>
    </source>
</evidence>
<protein>
    <submittedName>
        <fullName evidence="1">Uncharacterized protein</fullName>
    </submittedName>
</protein>
<gene>
    <name evidence="1" type="ORF">C0Z19_16305</name>
</gene>
<evidence type="ECO:0000313" key="2">
    <source>
        <dbReference type="Proteomes" id="UP000235347"/>
    </source>
</evidence>
<dbReference type="EMBL" id="PNYB01000013">
    <property type="protein sequence ID" value="PMS22844.1"/>
    <property type="molecule type" value="Genomic_DNA"/>
</dbReference>
<sequence length="68" mass="7403">MIFAFRCFGSGETPAARRRQREKASETGSGTLQALILRGLDRLNVYSDGARKAPIDGNVKKDARLPAP</sequence>
<dbReference type="AlphaFoldDB" id="A0A2N7W0A8"/>
<accession>A0A2N7W0A8</accession>
<dbReference type="Proteomes" id="UP000235347">
    <property type="component" value="Unassembled WGS sequence"/>
</dbReference>
<reference evidence="1 2" key="1">
    <citation type="submission" date="2018-01" db="EMBL/GenBank/DDBJ databases">
        <title>Whole genome analyses suggest that Burkholderia sensu lato contains two further novel genera in the rhizoxinica-symbiotica group Mycetohabitans gen. nov., and Trinickia gen. nov.: implications for the evolution of diazotrophy and nodulation in the Burkholderiaceae.</title>
        <authorList>
            <person name="Estrada-de los Santos P."/>
            <person name="Palmer M."/>
            <person name="Chavez-Ramirez B."/>
            <person name="Beukes C."/>
            <person name="Steenkamp E.T."/>
            <person name="Hirsch A.M."/>
            <person name="Manyaka P."/>
            <person name="Maluk M."/>
            <person name="Lafos M."/>
            <person name="Crook M."/>
            <person name="Gross E."/>
            <person name="Simon M.F."/>
            <person name="Bueno dos Reis Junior F."/>
            <person name="Poole P.S."/>
            <person name="Venter S.N."/>
            <person name="James E.K."/>
        </authorList>
    </citation>
    <scope>NUCLEOTIDE SEQUENCE [LARGE SCALE GENOMIC DNA]</scope>
    <source>
        <strain evidence="1 2">GP25-8</strain>
    </source>
</reference>
<proteinExistence type="predicted"/>
<name>A0A2N7W0A8_9BURK</name>
<organism evidence="1 2">
    <name type="scientific">Trinickia soli</name>
    <dbReference type="NCBI Taxonomy" id="380675"/>
    <lineage>
        <taxon>Bacteria</taxon>
        <taxon>Pseudomonadati</taxon>
        <taxon>Pseudomonadota</taxon>
        <taxon>Betaproteobacteria</taxon>
        <taxon>Burkholderiales</taxon>
        <taxon>Burkholderiaceae</taxon>
        <taxon>Trinickia</taxon>
    </lineage>
</organism>
<comment type="caution">
    <text evidence="1">The sequence shown here is derived from an EMBL/GenBank/DDBJ whole genome shotgun (WGS) entry which is preliminary data.</text>
</comment>